<organism evidence="1 2">
    <name type="scientific">Lutibacter oricola</name>
    <dbReference type="NCBI Taxonomy" id="762486"/>
    <lineage>
        <taxon>Bacteria</taxon>
        <taxon>Pseudomonadati</taxon>
        <taxon>Bacteroidota</taxon>
        <taxon>Flavobacteriia</taxon>
        <taxon>Flavobacteriales</taxon>
        <taxon>Flavobacteriaceae</taxon>
        <taxon>Lutibacter</taxon>
    </lineage>
</organism>
<dbReference type="EMBL" id="FNNJ01000021">
    <property type="protein sequence ID" value="SDY08405.1"/>
    <property type="molecule type" value="Genomic_DNA"/>
</dbReference>
<dbReference type="OrthoDB" id="1438245at2"/>
<proteinExistence type="predicted"/>
<keyword evidence="2" id="KW-1185">Reference proteome</keyword>
<accession>A0A1H3GZP1</accession>
<gene>
    <name evidence="1" type="ORF">SAMN05444411_1213</name>
</gene>
<protein>
    <submittedName>
        <fullName evidence="1">Uncharacterized protein</fullName>
    </submittedName>
</protein>
<name>A0A1H3GZP1_9FLAO</name>
<dbReference type="Proteomes" id="UP000199595">
    <property type="component" value="Unassembled WGS sequence"/>
</dbReference>
<dbReference type="AlphaFoldDB" id="A0A1H3GZP1"/>
<sequence length="142" mass="16719">MTEQSPDLLIYNSEIINIYNYPLENLAEIDKTINKKLIDTTCLSSDCWRQHIATWIIENDSLFLSELKDCCEYKDISLDKIFDKKDIQEDRVFAYWYTDKINAGFGKNIGFSETEWRDKYENEISVNIKSGIIQKILITKND</sequence>
<evidence type="ECO:0000313" key="1">
    <source>
        <dbReference type="EMBL" id="SDY08405.1"/>
    </source>
</evidence>
<evidence type="ECO:0000313" key="2">
    <source>
        <dbReference type="Proteomes" id="UP000199595"/>
    </source>
</evidence>
<reference evidence="1 2" key="1">
    <citation type="submission" date="2016-10" db="EMBL/GenBank/DDBJ databases">
        <authorList>
            <person name="de Groot N.N."/>
        </authorList>
    </citation>
    <scope>NUCLEOTIDE SEQUENCE [LARGE SCALE GENOMIC DNA]</scope>
    <source>
        <strain evidence="1 2">DSM 24956</strain>
    </source>
</reference>
<dbReference type="RefSeq" id="WP_090126537.1">
    <property type="nucleotide sequence ID" value="NZ_FNNJ01000021.1"/>
</dbReference>
<dbReference type="STRING" id="762486.SAMN05444411_1213"/>